<dbReference type="RefSeq" id="WP_258568630.1">
    <property type="nucleotide sequence ID" value="NZ_CP092900.1"/>
</dbReference>
<comment type="similarity">
    <text evidence="1 10">Belongs to the class-I aminoacyl-tRNA synthetase family. IleS type 2 subfamily.</text>
</comment>
<dbReference type="SUPFAM" id="SSF50677">
    <property type="entry name" value="ValRS/IleRS/LeuRS editing domain"/>
    <property type="match status" value="1"/>
</dbReference>
<evidence type="ECO:0000256" key="6">
    <source>
        <dbReference type="ARBA" id="ARBA00022917"/>
    </source>
</evidence>
<evidence type="ECO:0000259" key="12">
    <source>
        <dbReference type="Pfam" id="PF08264"/>
    </source>
</evidence>
<evidence type="ECO:0000259" key="11">
    <source>
        <dbReference type="Pfam" id="PF00133"/>
    </source>
</evidence>
<dbReference type="CDD" id="cd00818">
    <property type="entry name" value="IleRS_core"/>
    <property type="match status" value="1"/>
</dbReference>
<dbReference type="InterPro" id="IPR023586">
    <property type="entry name" value="Ile-tRNA-ligase_type2"/>
</dbReference>
<evidence type="ECO:0000256" key="3">
    <source>
        <dbReference type="ARBA" id="ARBA00022598"/>
    </source>
</evidence>
<feature type="short sequence motif" description="'KMSKS' region" evidence="10">
    <location>
        <begin position="585"/>
        <end position="589"/>
    </location>
</feature>
<dbReference type="PRINTS" id="PR00984">
    <property type="entry name" value="TRNASYNTHILE"/>
</dbReference>
<proteinExistence type="inferred from homology"/>
<comment type="cofactor">
    <cofactor evidence="10">
        <name>Zn(2+)</name>
        <dbReference type="ChEBI" id="CHEBI:29105"/>
    </cofactor>
</comment>
<dbReference type="PANTHER" id="PTHR42780">
    <property type="entry name" value="SOLEUCYL-TRNA SYNTHETASE"/>
    <property type="match status" value="1"/>
</dbReference>
<dbReference type="SUPFAM" id="SSF47323">
    <property type="entry name" value="Anticodon-binding domain of a subclass of class I aminoacyl-tRNA synthetases"/>
    <property type="match status" value="1"/>
</dbReference>
<sequence length="1030" mass="118035">MSQTPVNEESIRSFWKENGIFEASIKKNKNNKPYMLYDGPPFATGLPHCGHLLTLTIKDTVQRYFAQMGYHVERRGGWDCHGLPIEHEINKSLNMQAHEAVEKLGVSGYNQACRDIVMRYRKEWQSTINRLGRWIDFDNDYKTMDPEYMESVWWAFAQIWNKGLIYQGKKVMPFSTSLQTPLSNFEAGSNYQMVQDPAITVLVHTQDNTGIAIWTTTPWTLPANQAIAVNPELTYALIQHPDFETPFWICKEQISALFAKTNIEIIEEKAGQSLIGMRYQPLFNLDAEPHEKQHTIISGDFVETGVGTGFVHLAPAFGEDDHAACVQQGIKNMICPINHQGIYTDSLPMCSGQYIKEADKTIIKDLKERGQLIKQDVIEHNYPFCPRSDTPLIYMAVPSWFMSVSSIQDKLVASNEQINWVPEHIKHGRFGKWIANAKDWALSRNRVWGTPIPLWINNETGNIICIDSLDSLQKHSNQRPSDLHREHVDPIEFSIPGEPGVYKRVPEVLDCWFESGAMPYAKMHYPFKNKEQFEASFPAQSIAEGLDQTRGWFYTLTVLSTVLFDKPAFENVIVSGIVMAEDGKKMSKRLRNYTPPDELISIYGADALRLYLISSNLVKGEEQRFSDDGVKQMCRSTLIPLLSALKFFQTYADIDQWKAQEKFNNLTPLDQWVLSRLQSLKALVHENMEQYKLYLITPQLLSFIEELTNTYIRMNRSRYWGNDNTPDKQDAYEVLYTVLYEIALILTPFTPYMAEHVFQALKSYQNIDTHLSAHLCEYPQPIKKYMRPQLEEAVSLLQEILNMGRAKRVEANIRIKTPLSELTVVHHDAKILNEIQQFEQLICDELNVKHVAFRQDEFTFVELSAKPNLPILGKALGPKMPQVKNAILKLTTGEIKNLEQQDSITIEGITLPDNALLINRTCKPEFNGLSNARITTILDISLNPALIQEGYAREIISQVQKTRKDLDLNVAQRIEIIINGDKETLTVFEQHGDMILTEVLGLKWHHYDAIQKHLIDCKLEGSFTIIPIDE</sequence>
<accession>A0ABY5DK29</accession>
<evidence type="ECO:0000256" key="1">
    <source>
        <dbReference type="ARBA" id="ARBA00007078"/>
    </source>
</evidence>
<dbReference type="NCBIfam" id="TIGR00392">
    <property type="entry name" value="ileS"/>
    <property type="match status" value="1"/>
</dbReference>
<comment type="domain">
    <text evidence="10">IleRS has two distinct active sites: one for aminoacylation and one for editing. The misactivated valine is translocated from the active site to the editing site, which sterically excludes the correctly activated isoleucine. The single editing site contains two valyl binding pockets, one specific for each substrate (Val-AMP or Val-tRNA(Ile)).</text>
</comment>
<dbReference type="InterPro" id="IPR014729">
    <property type="entry name" value="Rossmann-like_a/b/a_fold"/>
</dbReference>
<dbReference type="PROSITE" id="PS00178">
    <property type="entry name" value="AA_TRNA_LIGASE_I"/>
    <property type="match status" value="1"/>
</dbReference>
<evidence type="ECO:0000256" key="7">
    <source>
        <dbReference type="ARBA" id="ARBA00023146"/>
    </source>
</evidence>
<feature type="domain" description="Aminoacyl-tRNA synthetase class Ia" evidence="11">
    <location>
        <begin position="12"/>
        <end position="620"/>
    </location>
</feature>
<feature type="domain" description="Methionyl/Valyl/Leucyl/Isoleucyl-tRNA synthetase anticodon-binding" evidence="12">
    <location>
        <begin position="670"/>
        <end position="820"/>
    </location>
</feature>
<dbReference type="Pfam" id="PF00133">
    <property type="entry name" value="tRNA-synt_1"/>
    <property type="match status" value="1"/>
</dbReference>
<feature type="binding site" evidence="10">
    <location>
        <position position="588"/>
    </location>
    <ligand>
        <name>ATP</name>
        <dbReference type="ChEBI" id="CHEBI:30616"/>
    </ligand>
</feature>
<dbReference type="InterPro" id="IPR009080">
    <property type="entry name" value="tRNAsynth_Ia_anticodon-bd"/>
</dbReference>
<dbReference type="PANTHER" id="PTHR42780:SF1">
    <property type="entry name" value="ISOLEUCINE--TRNA LIGASE, CYTOPLASMIC"/>
    <property type="match status" value="1"/>
</dbReference>
<keyword evidence="5 10" id="KW-0067">ATP-binding</keyword>
<dbReference type="InterPro" id="IPR013155">
    <property type="entry name" value="M/V/L/I-tRNA-synth_anticd-bd"/>
</dbReference>
<evidence type="ECO:0000256" key="2">
    <source>
        <dbReference type="ARBA" id="ARBA00022490"/>
    </source>
</evidence>
<dbReference type="InterPro" id="IPR002301">
    <property type="entry name" value="Ile-tRNA-ligase"/>
</dbReference>
<dbReference type="Proteomes" id="UP001055955">
    <property type="component" value="Chromosome"/>
</dbReference>
<keyword evidence="3 10" id="KW-0436">Ligase</keyword>
<dbReference type="Gene3D" id="1.10.730.10">
    <property type="entry name" value="Isoleucyl-tRNA Synthetase, Domain 1"/>
    <property type="match status" value="1"/>
</dbReference>
<dbReference type="GO" id="GO:0004822">
    <property type="term" value="F:isoleucine-tRNA ligase activity"/>
    <property type="evidence" value="ECO:0007669"/>
    <property type="project" value="UniProtKB-EC"/>
</dbReference>
<name>A0ABY5DK29_9GAMM</name>
<keyword evidence="6 10" id="KW-0648">Protein biosynthesis</keyword>
<keyword evidence="10" id="KW-0862">Zinc</keyword>
<dbReference type="Pfam" id="PF19302">
    <property type="entry name" value="DUF5915"/>
    <property type="match status" value="1"/>
</dbReference>
<evidence type="ECO:0000256" key="10">
    <source>
        <dbReference type="HAMAP-Rule" id="MF_02003"/>
    </source>
</evidence>
<keyword evidence="2 10" id="KW-0963">Cytoplasm</keyword>
<comment type="catalytic activity">
    <reaction evidence="9 10">
        <text>tRNA(Ile) + L-isoleucine + ATP = L-isoleucyl-tRNA(Ile) + AMP + diphosphate</text>
        <dbReference type="Rhea" id="RHEA:11060"/>
        <dbReference type="Rhea" id="RHEA-COMP:9666"/>
        <dbReference type="Rhea" id="RHEA-COMP:9695"/>
        <dbReference type="ChEBI" id="CHEBI:30616"/>
        <dbReference type="ChEBI" id="CHEBI:33019"/>
        <dbReference type="ChEBI" id="CHEBI:58045"/>
        <dbReference type="ChEBI" id="CHEBI:78442"/>
        <dbReference type="ChEBI" id="CHEBI:78528"/>
        <dbReference type="ChEBI" id="CHEBI:456215"/>
        <dbReference type="EC" id="6.1.1.5"/>
    </reaction>
</comment>
<evidence type="ECO:0000256" key="5">
    <source>
        <dbReference type="ARBA" id="ARBA00022840"/>
    </source>
</evidence>
<dbReference type="EMBL" id="CP092900">
    <property type="protein sequence ID" value="UTC24841.1"/>
    <property type="molecule type" value="Genomic_DNA"/>
</dbReference>
<evidence type="ECO:0000313" key="13">
    <source>
        <dbReference type="EMBL" id="UTC24841.1"/>
    </source>
</evidence>
<comment type="function">
    <text evidence="8 10">Catalyzes the attachment of isoleucine to tRNA(Ile). As IleRS can inadvertently accommodate and process structurally similar amino acids such as valine, to avoid such errors it has two additional distinct tRNA(Ile)-dependent editing activities. One activity is designated as 'pretransfer' editing and involves the hydrolysis of activated Val-AMP. The other activity is designated 'posttransfer' editing and involves deacylation of mischarged Val-tRNA(Ile).</text>
</comment>
<dbReference type="SUPFAM" id="SSF52374">
    <property type="entry name" value="Nucleotidylyl transferase"/>
    <property type="match status" value="1"/>
</dbReference>
<keyword evidence="4 10" id="KW-0547">Nucleotide-binding</keyword>
<dbReference type="Gene3D" id="3.40.50.620">
    <property type="entry name" value="HUPs"/>
    <property type="match status" value="2"/>
</dbReference>
<evidence type="ECO:0000256" key="4">
    <source>
        <dbReference type="ARBA" id="ARBA00022741"/>
    </source>
</evidence>
<comment type="subunit">
    <text evidence="10">Monomer.</text>
</comment>
<dbReference type="InterPro" id="IPR001412">
    <property type="entry name" value="aa-tRNA-synth_I_CS"/>
</dbReference>
<reference evidence="13 14" key="1">
    <citation type="journal article" date="2022" name="Nat. Microbiol.">
        <title>The microbiome of a bacterivorous marine choanoflagellate contains a resource-demanding obligate bacterial associate.</title>
        <authorList>
            <person name="Needham D.M."/>
            <person name="Poirier C."/>
            <person name="Bachy C."/>
            <person name="George E.E."/>
            <person name="Wilken S."/>
            <person name="Yung C.C.M."/>
            <person name="Limardo A.J."/>
            <person name="Morando M."/>
            <person name="Sudek L."/>
            <person name="Malmstrom R.R."/>
            <person name="Keeling P.J."/>
            <person name="Santoro A.E."/>
            <person name="Worden A.Z."/>
        </authorList>
    </citation>
    <scope>NUCLEOTIDE SEQUENCE [LARGE SCALE GENOMIC DNA]</scope>
    <source>
        <strain evidence="13 14">Comchoano-1</strain>
    </source>
</reference>
<evidence type="ECO:0000313" key="14">
    <source>
        <dbReference type="Proteomes" id="UP001055955"/>
    </source>
</evidence>
<gene>
    <name evidence="10 13" type="primary">ileS</name>
    <name evidence="13" type="ORF">MMH89_01575</name>
</gene>
<evidence type="ECO:0000256" key="8">
    <source>
        <dbReference type="ARBA" id="ARBA00025217"/>
    </source>
</evidence>
<protein>
    <recommendedName>
        <fullName evidence="10">Isoleucine--tRNA ligase</fullName>
        <ecNumber evidence="10">6.1.1.5</ecNumber>
    </recommendedName>
    <alternativeName>
        <fullName evidence="10">Isoleucyl-tRNA synthetase</fullName>
        <shortName evidence="10">IleRS</shortName>
    </alternativeName>
</protein>
<dbReference type="InterPro" id="IPR033709">
    <property type="entry name" value="Anticodon_Ile_ABEc"/>
</dbReference>
<keyword evidence="10" id="KW-0479">Metal-binding</keyword>
<organism evidence="13 14">
    <name type="scientific">Candidatus Comchoanobacter bicostacola</name>
    <dbReference type="NCBI Taxonomy" id="2919598"/>
    <lineage>
        <taxon>Bacteria</taxon>
        <taxon>Pseudomonadati</taxon>
        <taxon>Pseudomonadota</taxon>
        <taxon>Gammaproteobacteria</taxon>
        <taxon>Candidatus Comchoanobacterales</taxon>
        <taxon>Candidatus Comchoanobacteraceae</taxon>
        <taxon>Candidatus Comchoanobacter</taxon>
    </lineage>
</organism>
<dbReference type="HAMAP" id="MF_02003">
    <property type="entry name" value="Ile_tRNA_synth_type2"/>
    <property type="match status" value="1"/>
</dbReference>
<keyword evidence="14" id="KW-1185">Reference proteome</keyword>
<dbReference type="InterPro" id="IPR009008">
    <property type="entry name" value="Val/Leu/Ile-tRNA-synth_edit"/>
</dbReference>
<comment type="subcellular location">
    <subcellularLocation>
        <location evidence="10">Cytoplasm</location>
    </subcellularLocation>
</comment>
<dbReference type="InterPro" id="IPR002300">
    <property type="entry name" value="aa-tRNA-synth_Ia"/>
</dbReference>
<evidence type="ECO:0000256" key="9">
    <source>
        <dbReference type="ARBA" id="ARBA00048359"/>
    </source>
</evidence>
<dbReference type="EC" id="6.1.1.5" evidence="10"/>
<keyword evidence="7 10" id="KW-0030">Aminoacyl-tRNA synthetase</keyword>
<dbReference type="Pfam" id="PF08264">
    <property type="entry name" value="Anticodon_1"/>
    <property type="match status" value="1"/>
</dbReference>
<dbReference type="CDD" id="cd07961">
    <property type="entry name" value="Anticodon_Ia_Ile_ABEc"/>
    <property type="match status" value="1"/>
</dbReference>
<feature type="short sequence motif" description="'HIGH' region" evidence="10">
    <location>
        <begin position="41"/>
        <end position="51"/>
    </location>
</feature>